<dbReference type="InterPro" id="IPR036264">
    <property type="entry name" value="Bact_exopeptidase_dim_dom"/>
</dbReference>
<dbReference type="PANTHER" id="PTHR43808">
    <property type="entry name" value="ACETYLORNITHINE DEACETYLASE"/>
    <property type="match status" value="1"/>
</dbReference>
<dbReference type="RefSeq" id="WP_408080394.1">
    <property type="nucleotide sequence ID" value="NZ_JBELQC010000003.1"/>
</dbReference>
<evidence type="ECO:0000256" key="2">
    <source>
        <dbReference type="ARBA" id="ARBA00022801"/>
    </source>
</evidence>
<dbReference type="InterPro" id="IPR017150">
    <property type="entry name" value="Pept_M20_glutamate_carboxypep"/>
</dbReference>
<comment type="caution">
    <text evidence="4">The sequence shown here is derived from an EMBL/GenBank/DDBJ whole genome shotgun (WGS) entry which is preliminary data.</text>
</comment>
<organism evidence="4 5">
    <name type="scientific">Sphingomonas plantiphila</name>
    <dbReference type="NCBI Taxonomy" id="3163295"/>
    <lineage>
        <taxon>Bacteria</taxon>
        <taxon>Pseudomonadati</taxon>
        <taxon>Pseudomonadota</taxon>
        <taxon>Alphaproteobacteria</taxon>
        <taxon>Sphingomonadales</taxon>
        <taxon>Sphingomonadaceae</taxon>
        <taxon>Sphingomonas</taxon>
    </lineage>
</organism>
<name>A0ABW8YTW7_9SPHN</name>
<evidence type="ECO:0000313" key="5">
    <source>
        <dbReference type="Proteomes" id="UP001629244"/>
    </source>
</evidence>
<dbReference type="InterPro" id="IPR050072">
    <property type="entry name" value="Peptidase_M20A"/>
</dbReference>
<dbReference type="SUPFAM" id="SSF55031">
    <property type="entry name" value="Bacterial exopeptidase dimerisation domain"/>
    <property type="match status" value="1"/>
</dbReference>
<dbReference type="InterPro" id="IPR002933">
    <property type="entry name" value="Peptidase_M20"/>
</dbReference>
<keyword evidence="2 4" id="KW-0378">Hydrolase</keyword>
<dbReference type="Gene3D" id="3.30.70.360">
    <property type="match status" value="1"/>
</dbReference>
<evidence type="ECO:0000313" key="4">
    <source>
        <dbReference type="EMBL" id="MFL9842596.1"/>
    </source>
</evidence>
<dbReference type="SUPFAM" id="SSF53187">
    <property type="entry name" value="Zn-dependent exopeptidases"/>
    <property type="match status" value="1"/>
</dbReference>
<reference evidence="4 5" key="1">
    <citation type="submission" date="2024-06" db="EMBL/GenBank/DDBJ databases">
        <authorList>
            <person name="Kaempfer P."/>
            <person name="Viver T."/>
        </authorList>
    </citation>
    <scope>NUCLEOTIDE SEQUENCE [LARGE SCALE GENOMIC DNA]</scope>
    <source>
        <strain evidence="4 5">ST-64</strain>
    </source>
</reference>
<dbReference type="Proteomes" id="UP001629244">
    <property type="component" value="Unassembled WGS sequence"/>
</dbReference>
<sequence length="401" mass="41357">MGLTTIETAAVQAARAAPMLEQVERWVAVNSGTRNLDGLATMAGLLADAFSALSGDLALIEPAPVETVDGTGTVQSIAHGRHLHLRVRPDAPVQMLFTGHMDTVFPVDHPFQTASWLPDGSLNAPGAADMKGGLSLMLAALRAVETTPAAARFGYEVVINSDEETGSFASAALIAEAAKGKVAALTYEPALPDGTLAGARGGTGNFSITVRGRSAHAGRNPRDGRNAIVAASDLALRLAALMTDDLSVNPARIEGGGPNNVVPDLAILRINFRPASPDAIERAGDAVHRIASEVAATHDVQVHVHGGFNRPPKPLDPGAERLFGLVKQAGADLAIPVAWKATGGVCDGNNIAACGVPVVDTMGARGGAIHSQEEFLIPESLPERAALSALTILRIIEKGGV</sequence>
<dbReference type="InterPro" id="IPR011650">
    <property type="entry name" value="Peptidase_M20_dimer"/>
</dbReference>
<keyword evidence="1" id="KW-0479">Metal-binding</keyword>
<dbReference type="PIRSF" id="PIRSF037238">
    <property type="entry name" value="Carboxypeptidase_G2"/>
    <property type="match status" value="1"/>
</dbReference>
<dbReference type="Pfam" id="PF01546">
    <property type="entry name" value="Peptidase_M20"/>
    <property type="match status" value="1"/>
</dbReference>
<dbReference type="EMBL" id="JBELQC010000003">
    <property type="protein sequence ID" value="MFL9842596.1"/>
    <property type="molecule type" value="Genomic_DNA"/>
</dbReference>
<evidence type="ECO:0000259" key="3">
    <source>
        <dbReference type="Pfam" id="PF07687"/>
    </source>
</evidence>
<dbReference type="Gene3D" id="3.40.630.10">
    <property type="entry name" value="Zn peptidases"/>
    <property type="match status" value="1"/>
</dbReference>
<dbReference type="PANTHER" id="PTHR43808:SF9">
    <property type="entry name" value="BLL0789 PROTEIN"/>
    <property type="match status" value="1"/>
</dbReference>
<evidence type="ECO:0000256" key="1">
    <source>
        <dbReference type="ARBA" id="ARBA00022723"/>
    </source>
</evidence>
<protein>
    <submittedName>
        <fullName evidence="4">Hydrolase</fullName>
    </submittedName>
</protein>
<keyword evidence="5" id="KW-1185">Reference proteome</keyword>
<feature type="domain" description="Peptidase M20 dimerisation" evidence="3">
    <location>
        <begin position="200"/>
        <end position="296"/>
    </location>
</feature>
<proteinExistence type="predicted"/>
<gene>
    <name evidence="4" type="ORF">ABS767_16620</name>
</gene>
<accession>A0ABW8YTW7</accession>
<dbReference type="NCBIfam" id="NF005602">
    <property type="entry name" value="PRK07338.1"/>
    <property type="match status" value="1"/>
</dbReference>
<dbReference type="GO" id="GO:0016787">
    <property type="term" value="F:hydrolase activity"/>
    <property type="evidence" value="ECO:0007669"/>
    <property type="project" value="UniProtKB-KW"/>
</dbReference>
<dbReference type="Pfam" id="PF07687">
    <property type="entry name" value="M20_dimer"/>
    <property type="match status" value="1"/>
</dbReference>